<feature type="compositionally biased region" description="Basic and acidic residues" evidence="2">
    <location>
        <begin position="376"/>
        <end position="386"/>
    </location>
</feature>
<evidence type="ECO:0000256" key="2">
    <source>
        <dbReference type="SAM" id="MobiDB-lite"/>
    </source>
</evidence>
<dbReference type="InterPro" id="IPR029044">
    <property type="entry name" value="Nucleotide-diphossugar_trans"/>
</dbReference>
<comment type="caution">
    <text evidence="4">The sequence shown here is derived from an EMBL/GenBank/DDBJ whole genome shotgun (WGS) entry which is preliminary data.</text>
</comment>
<keyword evidence="1" id="KW-0464">Manganese</keyword>
<evidence type="ECO:0000259" key="3">
    <source>
        <dbReference type="Pfam" id="PF13733"/>
    </source>
</evidence>
<keyword evidence="1" id="KW-0325">Glycoprotein</keyword>
<evidence type="ECO:0000256" key="1">
    <source>
        <dbReference type="RuleBase" id="RU368121"/>
    </source>
</evidence>
<keyword evidence="1" id="KW-0735">Signal-anchor</keyword>
<keyword evidence="5" id="KW-1185">Reference proteome</keyword>
<keyword evidence="1" id="KW-0328">Glycosyltransferase</keyword>
<name>A0ABV0NAD6_9TELE</name>
<feature type="domain" description="Galactosyltransferase N-terminal" evidence="3">
    <location>
        <begin position="84"/>
        <end position="217"/>
    </location>
</feature>
<dbReference type="Proteomes" id="UP001476798">
    <property type="component" value="Unassembled WGS sequence"/>
</dbReference>
<comment type="pathway">
    <text evidence="1">Protein modification; protein glycosylation.</text>
</comment>
<keyword evidence="1" id="KW-0479">Metal-binding</keyword>
<dbReference type="InterPro" id="IPR027995">
    <property type="entry name" value="Galactosyl_T_N"/>
</dbReference>
<gene>
    <name evidence="4" type="ORF">GOODEAATRI_013533</name>
</gene>
<dbReference type="EMBL" id="JAHRIO010030900">
    <property type="protein sequence ID" value="MEQ2168362.1"/>
    <property type="molecule type" value="Genomic_DNA"/>
</dbReference>
<comment type="cofactor">
    <cofactor evidence="1">
        <name>Mn(2+)</name>
        <dbReference type="ChEBI" id="CHEBI:29035"/>
    </cofactor>
</comment>
<dbReference type="PANTHER" id="PTHR19300">
    <property type="entry name" value="BETA-1,4-GALACTOSYLTRANSFERASE"/>
    <property type="match status" value="1"/>
</dbReference>
<dbReference type="Gene3D" id="3.90.550.10">
    <property type="entry name" value="Spore Coat Polysaccharide Biosynthesis Protein SpsA, Chain A"/>
    <property type="match status" value="2"/>
</dbReference>
<keyword evidence="1" id="KW-0808">Transferase</keyword>
<protein>
    <recommendedName>
        <fullName evidence="1">Beta-1,4-galactosyltransferase</fullName>
        <shortName evidence="1">Beta-1,4-GalTase</shortName>
        <ecNumber evidence="1">2.4.1.-</ecNumber>
    </recommendedName>
</protein>
<proteinExistence type="inferred from homology"/>
<dbReference type="InterPro" id="IPR003859">
    <property type="entry name" value="Galactosyl_T"/>
</dbReference>
<keyword evidence="1" id="KW-0333">Golgi apparatus</keyword>
<keyword evidence="1" id="KW-0812">Transmembrane</keyword>
<dbReference type="Pfam" id="PF13733">
    <property type="entry name" value="Glyco_transf_7N"/>
    <property type="match status" value="1"/>
</dbReference>
<dbReference type="PANTHER" id="PTHR19300:SF34">
    <property type="entry name" value="BETA-1,4-GALACTOSYLTRANSFERASE"/>
    <property type="match status" value="1"/>
</dbReference>
<comment type="function">
    <text evidence="1">Responsible for the synthesis of complex-type N-linked oligosaccharides in many glycoproteins as well as the carbohydrate moieties of glycolipids.</text>
</comment>
<comment type="subcellular location">
    <subcellularLocation>
        <location evidence="1">Golgi apparatus membrane</location>
        <topology evidence="1">Single-pass type II membrane protein</topology>
    </subcellularLocation>
</comment>
<dbReference type="PRINTS" id="PR02050">
    <property type="entry name" value="B14GALTRFASE"/>
</dbReference>
<evidence type="ECO:0000313" key="5">
    <source>
        <dbReference type="Proteomes" id="UP001476798"/>
    </source>
</evidence>
<reference evidence="4 5" key="1">
    <citation type="submission" date="2021-06" db="EMBL/GenBank/DDBJ databases">
        <authorList>
            <person name="Palmer J.M."/>
        </authorList>
    </citation>
    <scope>NUCLEOTIDE SEQUENCE [LARGE SCALE GENOMIC DNA]</scope>
    <source>
        <strain evidence="4 5">GA_2019</strain>
        <tissue evidence="4">Muscle</tissue>
    </source>
</reference>
<comment type="similarity">
    <text evidence="1">Belongs to the glycosyltransferase 7 family.</text>
</comment>
<dbReference type="EC" id="2.4.1.-" evidence="1"/>
<dbReference type="SUPFAM" id="SSF53448">
    <property type="entry name" value="Nucleotide-diphospho-sugar transferases"/>
    <property type="match status" value="1"/>
</dbReference>
<feature type="region of interest" description="Disordered" evidence="2">
    <location>
        <begin position="344"/>
        <end position="386"/>
    </location>
</feature>
<organism evidence="4 5">
    <name type="scientific">Goodea atripinnis</name>
    <dbReference type="NCBI Taxonomy" id="208336"/>
    <lineage>
        <taxon>Eukaryota</taxon>
        <taxon>Metazoa</taxon>
        <taxon>Chordata</taxon>
        <taxon>Craniata</taxon>
        <taxon>Vertebrata</taxon>
        <taxon>Euteleostomi</taxon>
        <taxon>Actinopterygii</taxon>
        <taxon>Neopterygii</taxon>
        <taxon>Teleostei</taxon>
        <taxon>Neoteleostei</taxon>
        <taxon>Acanthomorphata</taxon>
        <taxon>Ovalentaria</taxon>
        <taxon>Atherinomorphae</taxon>
        <taxon>Cyprinodontiformes</taxon>
        <taxon>Goodeidae</taxon>
        <taxon>Goodea</taxon>
    </lineage>
</organism>
<evidence type="ECO:0000313" key="4">
    <source>
        <dbReference type="EMBL" id="MEQ2168362.1"/>
    </source>
</evidence>
<accession>A0ABV0NAD6</accession>
<sequence length="386" mass="44093">MVTLQSKWRFLFMFLGIQLVVMALLSREGYHKRVSYFIRIFRKGDAAGPQLRNRTSAAFSGGDVYANLSHLSKGHSHGDEMPYCPKKSPLIGGPIHVSFPSGLTLAEVQRKNPLVVRGGRYRPPYCEPRHKTAIIIPHRHREHHLKFLLYYLHPFLQRQQLSYGIYVIHQAGNYTFNRAKLMNVGFREAMREEDWDCLFFHDVDLIPEDDRNLYVCDANPKHAAIAMDKFGYKYAADHQVSAAHSEEDSPLCFCSLSPPGFRTRCTLEEVSLGGMYISRPSLKVGRYKMIKHKLDKGNDVNPKRFNMLAKTRQTWKMDGMNTCEYELLSRKYLPLYTNITVNIGTESGLHSPPQKLKAAPKPVEKPAEKPAANSSTKRDKEPPAVK</sequence>